<organism evidence="1 2">
    <name type="scientific">Deinococcus reticulitermitis</name>
    <dbReference type="NCBI Taxonomy" id="856736"/>
    <lineage>
        <taxon>Bacteria</taxon>
        <taxon>Thermotogati</taxon>
        <taxon>Deinococcota</taxon>
        <taxon>Deinococci</taxon>
        <taxon>Deinococcales</taxon>
        <taxon>Deinococcaceae</taxon>
        <taxon>Deinococcus</taxon>
    </lineage>
</organism>
<sequence>MLWAALIVPALLAGCQRPAQEAADGLTTKILFTANGSYDAQADRRGRERGTVGLRRVEWRSRPPLEAQAVTVEYDGDQRPRAWSLTAEGASFSAVNVAGEAGMSVQTAQGAATLVREGQLAGVLVLTPAPGKLHLLTRGYAVQYAQDLLPAFGASAR</sequence>
<dbReference type="Proteomes" id="UP000199223">
    <property type="component" value="Unassembled WGS sequence"/>
</dbReference>
<accession>A0A1H7BFG2</accession>
<reference evidence="2" key="1">
    <citation type="submission" date="2016-10" db="EMBL/GenBank/DDBJ databases">
        <authorList>
            <person name="Varghese N."/>
            <person name="Submissions S."/>
        </authorList>
    </citation>
    <scope>NUCLEOTIDE SEQUENCE [LARGE SCALE GENOMIC DNA]</scope>
    <source>
        <strain evidence="2">CGMCC 1.10218</strain>
    </source>
</reference>
<evidence type="ECO:0000313" key="2">
    <source>
        <dbReference type="Proteomes" id="UP000199223"/>
    </source>
</evidence>
<dbReference type="EMBL" id="FNZA01000017">
    <property type="protein sequence ID" value="SEJ75037.1"/>
    <property type="molecule type" value="Genomic_DNA"/>
</dbReference>
<name>A0A1H7BFG2_9DEIO</name>
<proteinExistence type="predicted"/>
<dbReference type="AlphaFoldDB" id="A0A1H7BFG2"/>
<keyword evidence="2" id="KW-1185">Reference proteome</keyword>
<protein>
    <submittedName>
        <fullName evidence="1">Uncharacterized protein</fullName>
    </submittedName>
</protein>
<evidence type="ECO:0000313" key="1">
    <source>
        <dbReference type="EMBL" id="SEJ75037.1"/>
    </source>
</evidence>
<gene>
    <name evidence="1" type="ORF">SAMN04488058_11729</name>
</gene>